<dbReference type="RefSeq" id="WP_232067552.1">
    <property type="nucleotide sequence ID" value="NZ_AP022584.1"/>
</dbReference>
<reference evidence="5 6" key="1">
    <citation type="journal article" date="2019" name="Emerg. Microbes Infect.">
        <title>Comprehensive subspecies identification of 175 nontuberculous mycobacteria species based on 7547 genomic profiles.</title>
        <authorList>
            <person name="Matsumoto Y."/>
            <person name="Kinjo T."/>
            <person name="Motooka D."/>
            <person name="Nabeya D."/>
            <person name="Jung N."/>
            <person name="Uechi K."/>
            <person name="Horii T."/>
            <person name="Iida T."/>
            <person name="Fujita J."/>
            <person name="Nakamura S."/>
        </authorList>
    </citation>
    <scope>NUCLEOTIDE SEQUENCE [LARGE SCALE GENOMIC DNA]</scope>
    <source>
        <strain evidence="5 6">JCM 17324</strain>
    </source>
</reference>
<keyword evidence="3" id="KW-0274">FAD</keyword>
<dbReference type="InterPro" id="IPR002938">
    <property type="entry name" value="FAD-bd"/>
</dbReference>
<evidence type="ECO:0000256" key="1">
    <source>
        <dbReference type="ARBA" id="ARBA00001974"/>
    </source>
</evidence>
<evidence type="ECO:0000313" key="5">
    <source>
        <dbReference type="EMBL" id="BBY11063.1"/>
    </source>
</evidence>
<dbReference type="EMBL" id="AP022584">
    <property type="protein sequence ID" value="BBY11063.1"/>
    <property type="molecule type" value="Genomic_DNA"/>
</dbReference>
<evidence type="ECO:0000313" key="6">
    <source>
        <dbReference type="Proteomes" id="UP000466831"/>
    </source>
</evidence>
<dbReference type="PRINTS" id="PR00420">
    <property type="entry name" value="RNGMNOXGNASE"/>
</dbReference>
<dbReference type="Gene3D" id="3.30.70.2450">
    <property type="match status" value="1"/>
</dbReference>
<evidence type="ECO:0000256" key="3">
    <source>
        <dbReference type="ARBA" id="ARBA00022827"/>
    </source>
</evidence>
<protein>
    <submittedName>
        <fullName evidence="5">Oxygenase</fullName>
    </submittedName>
</protein>
<dbReference type="Proteomes" id="UP000466831">
    <property type="component" value="Chromosome"/>
</dbReference>
<proteinExistence type="predicted"/>
<sequence length="500" mass="54481">MDTVDVIVVGAGPTGLTLACGLLLHGVSVRVVDRAPGPAVTSRANFLHARGSEVLDRIGALGTLPEESLRAMRITTYLGDRPVMRLQFGDPGLRTAAPPMLVSQAKVEESLRNRLAELGRVPEWNRSLKAVTTEGEGVTAVLSGDQDVRARWVVGCDGTGSATRDLAAIGFPGVKLSERFLLADVHIDWDLDRGGTTGWIHPEGLIGVMPMPCPHGRNDLWRVIAYDPGFDEKPSQTAILDRLRQILPERTRRPAHIGDAVWLSQFTVHRRLADTYRRGRILLAGDAAHAHSPFGGQGMLTGIGDAENLAWKLALVLSGCATDRLLDSYESERRPLAREVLRGTSAMTRVNVVSNPIGRFVRDRIVVRLLGLAAVQRLATYSASQLWVSYRKGPLGGRGRRPRPGDRIGDVACVREDGAASRLHAELGGHWGLLAPHDADVMAAEAARNRLGDHLTVLRYKGEELMLVRPDAHLCWRGGPDDMLGLDRWLETALSTGRVR</sequence>
<evidence type="ECO:0000259" key="4">
    <source>
        <dbReference type="Pfam" id="PF01494"/>
    </source>
</evidence>
<dbReference type="Gene3D" id="3.40.30.120">
    <property type="match status" value="1"/>
</dbReference>
<dbReference type="Pfam" id="PF01494">
    <property type="entry name" value="FAD_binding_3"/>
    <property type="match status" value="1"/>
</dbReference>
<feature type="domain" description="FAD-binding" evidence="4">
    <location>
        <begin position="4"/>
        <end position="342"/>
    </location>
</feature>
<keyword evidence="6" id="KW-1185">Reference proteome</keyword>
<organism evidence="5 6">
    <name type="scientific">Mycobacterium marseillense</name>
    <dbReference type="NCBI Taxonomy" id="701042"/>
    <lineage>
        <taxon>Bacteria</taxon>
        <taxon>Bacillati</taxon>
        <taxon>Actinomycetota</taxon>
        <taxon>Actinomycetes</taxon>
        <taxon>Mycobacteriales</taxon>
        <taxon>Mycobacteriaceae</taxon>
        <taxon>Mycobacterium</taxon>
        <taxon>Mycobacterium avium complex (MAC)</taxon>
    </lineage>
</organism>
<keyword evidence="2" id="KW-0285">Flavoprotein</keyword>
<evidence type="ECO:0000256" key="2">
    <source>
        <dbReference type="ARBA" id="ARBA00022630"/>
    </source>
</evidence>
<dbReference type="PANTHER" id="PTHR43004">
    <property type="entry name" value="TRK SYSTEM POTASSIUM UPTAKE PROTEIN"/>
    <property type="match status" value="1"/>
</dbReference>
<dbReference type="Gene3D" id="3.50.50.60">
    <property type="entry name" value="FAD/NAD(P)-binding domain"/>
    <property type="match status" value="1"/>
</dbReference>
<gene>
    <name evidence="5" type="ORF">MMARJ_18030</name>
</gene>
<dbReference type="InterPro" id="IPR050641">
    <property type="entry name" value="RIFMO-like"/>
</dbReference>
<dbReference type="SUPFAM" id="SSF51905">
    <property type="entry name" value="FAD/NAD(P)-binding domain"/>
    <property type="match status" value="1"/>
</dbReference>
<comment type="cofactor">
    <cofactor evidence="1">
        <name>FAD</name>
        <dbReference type="ChEBI" id="CHEBI:57692"/>
    </cofactor>
</comment>
<accession>A0ABM7JB89</accession>
<dbReference type="InterPro" id="IPR036188">
    <property type="entry name" value="FAD/NAD-bd_sf"/>
</dbReference>
<name>A0ABM7JB89_9MYCO</name>
<dbReference type="PANTHER" id="PTHR43004:SF19">
    <property type="entry name" value="BINDING MONOOXYGENASE, PUTATIVE (JCVI)-RELATED"/>
    <property type="match status" value="1"/>
</dbReference>